<keyword evidence="7 12" id="KW-0653">Protein transport</keyword>
<comment type="subcellular location">
    <subcellularLocation>
        <location evidence="12">Cell membrane</location>
        <topology evidence="12">Multi-pass membrane protein</topology>
    </subcellularLocation>
    <subcellularLocation>
        <location evidence="12">Bacterial flagellum basal body</location>
    </subcellularLocation>
</comment>
<keyword evidence="5 12" id="KW-0812">Transmembrane</keyword>
<dbReference type="GO" id="GO:0044781">
    <property type="term" value="P:bacterial-type flagellum organization"/>
    <property type="evidence" value="ECO:0007669"/>
    <property type="project" value="UniProtKB-UniRule"/>
</dbReference>
<keyword evidence="6 12" id="KW-1005">Bacterial flagellum biogenesis</keyword>
<evidence type="ECO:0000256" key="3">
    <source>
        <dbReference type="ARBA" id="ARBA00022448"/>
    </source>
</evidence>
<dbReference type="AlphaFoldDB" id="A0A5C6ALG2"/>
<name>A0A5C6ALG2_9BACT</name>
<feature type="signal peptide" evidence="13">
    <location>
        <begin position="1"/>
        <end position="28"/>
    </location>
</feature>
<evidence type="ECO:0000256" key="7">
    <source>
        <dbReference type="ARBA" id="ARBA00022927"/>
    </source>
</evidence>
<keyword evidence="8 12" id="KW-1133">Transmembrane helix</keyword>
<feature type="transmembrane region" description="Helical" evidence="12">
    <location>
        <begin position="148"/>
        <end position="167"/>
    </location>
</feature>
<feature type="transmembrane region" description="Helical" evidence="12">
    <location>
        <begin position="305"/>
        <end position="322"/>
    </location>
</feature>
<dbReference type="PANTHER" id="PTHR30587:SF0">
    <property type="entry name" value="FLAGELLAR BIOSYNTHETIC PROTEIN FLIP"/>
    <property type="match status" value="1"/>
</dbReference>
<keyword evidence="14" id="KW-0969">Cilium</keyword>
<evidence type="ECO:0000256" key="1">
    <source>
        <dbReference type="ARBA" id="ARBA00006257"/>
    </source>
</evidence>
<feature type="chain" id="PRO_5022982021" description="Flagellar biosynthetic protein FliP" evidence="13">
    <location>
        <begin position="29"/>
        <end position="326"/>
    </location>
</feature>
<keyword evidence="14" id="KW-0966">Cell projection</keyword>
<evidence type="ECO:0000256" key="11">
    <source>
        <dbReference type="ARBA" id="ARBA00023225"/>
    </source>
</evidence>
<proteinExistence type="inferred from homology"/>
<keyword evidence="15" id="KW-1185">Reference proteome</keyword>
<keyword evidence="11 12" id="KW-1006">Bacterial flagellum protein export</keyword>
<dbReference type="PANTHER" id="PTHR30587">
    <property type="entry name" value="FLAGELLAR BIOSYNTHETIC PROTEIN FLIP"/>
    <property type="match status" value="1"/>
</dbReference>
<evidence type="ECO:0000256" key="2">
    <source>
        <dbReference type="ARBA" id="ARBA00021714"/>
    </source>
</evidence>
<keyword evidence="13" id="KW-0732">Signal</keyword>
<dbReference type="GO" id="GO:0009425">
    <property type="term" value="C:bacterial-type flagellum basal body"/>
    <property type="evidence" value="ECO:0007669"/>
    <property type="project" value="UniProtKB-SubCell"/>
</dbReference>
<evidence type="ECO:0000313" key="15">
    <source>
        <dbReference type="Proteomes" id="UP000317421"/>
    </source>
</evidence>
<keyword evidence="10" id="KW-0975">Bacterial flagellum</keyword>
<evidence type="ECO:0000256" key="13">
    <source>
        <dbReference type="SAM" id="SignalP"/>
    </source>
</evidence>
<dbReference type="GO" id="GO:0009306">
    <property type="term" value="P:protein secretion"/>
    <property type="evidence" value="ECO:0007669"/>
    <property type="project" value="UniProtKB-UniRule"/>
</dbReference>
<dbReference type="PRINTS" id="PR00951">
    <property type="entry name" value="FLGBIOSNFLIP"/>
</dbReference>
<dbReference type="Proteomes" id="UP000317421">
    <property type="component" value="Unassembled WGS sequence"/>
</dbReference>
<comment type="caution">
    <text evidence="14">The sequence shown here is derived from an EMBL/GenBank/DDBJ whole genome shotgun (WGS) entry which is preliminary data.</text>
</comment>
<protein>
    <recommendedName>
        <fullName evidence="2 12">Flagellar biosynthetic protein FliP</fullName>
    </recommendedName>
</protein>
<dbReference type="InterPro" id="IPR005838">
    <property type="entry name" value="T3SS_IM_P"/>
</dbReference>
<evidence type="ECO:0000256" key="5">
    <source>
        <dbReference type="ARBA" id="ARBA00022692"/>
    </source>
</evidence>
<gene>
    <name evidence="12 14" type="primary">fliP</name>
    <name evidence="14" type="ORF">Pla108_12670</name>
</gene>
<evidence type="ECO:0000256" key="10">
    <source>
        <dbReference type="ARBA" id="ARBA00023143"/>
    </source>
</evidence>
<dbReference type="Pfam" id="PF00813">
    <property type="entry name" value="FliP"/>
    <property type="match status" value="1"/>
</dbReference>
<sequence length="326" mass="35173" precursor="true">MVDLMQSPLKKLATPVLAVLLLAGSASAQNEFEAIASATPLSAPAMSSSIGSASSVGVSPGVTIIDAAEIAEEKSTSGNDVADGLLGIGSPEDWTRPERLSSTLQVMLLMTVISLAPAVLLMTTCFVRVIVVLGLLRQALGTQQAPPSQVLTSITLFVTLLVMTPVWTESYQNGVKPYTEGRLTMDQAFDNASAPLRDFMGKQVHRTKNQASVLLFLRRLPESYDEETGELRANYALYDPQEDEEYVPLAAMLPAYMLSELKTAFLIGFQVYLPFVILDIVVASVTISMGMLMLPPVLISLPFKLLLFVLLDGWTLVIGMLMESIA</sequence>
<keyword evidence="3 12" id="KW-0813">Transport</keyword>
<evidence type="ECO:0000256" key="9">
    <source>
        <dbReference type="ARBA" id="ARBA00023136"/>
    </source>
</evidence>
<feature type="transmembrane region" description="Helical" evidence="12">
    <location>
        <begin position="106"/>
        <end position="136"/>
    </location>
</feature>
<dbReference type="PROSITE" id="PS01061">
    <property type="entry name" value="FLIP_2"/>
    <property type="match status" value="1"/>
</dbReference>
<evidence type="ECO:0000256" key="4">
    <source>
        <dbReference type="ARBA" id="ARBA00022475"/>
    </source>
</evidence>
<keyword evidence="4 12" id="KW-1003">Cell membrane</keyword>
<dbReference type="InterPro" id="IPR005837">
    <property type="entry name" value="FliP"/>
</dbReference>
<dbReference type="NCBIfam" id="TIGR01103">
    <property type="entry name" value="fliP"/>
    <property type="match status" value="1"/>
</dbReference>
<accession>A0A5C6ALG2</accession>
<keyword evidence="9 12" id="KW-0472">Membrane</keyword>
<evidence type="ECO:0000313" key="14">
    <source>
        <dbReference type="EMBL" id="TWU00318.1"/>
    </source>
</evidence>
<organism evidence="14 15">
    <name type="scientific">Botrimarina colliarenosi</name>
    <dbReference type="NCBI Taxonomy" id="2528001"/>
    <lineage>
        <taxon>Bacteria</taxon>
        <taxon>Pseudomonadati</taxon>
        <taxon>Planctomycetota</taxon>
        <taxon>Planctomycetia</taxon>
        <taxon>Pirellulales</taxon>
        <taxon>Lacipirellulaceae</taxon>
        <taxon>Botrimarina</taxon>
    </lineage>
</organism>
<comment type="similarity">
    <text evidence="1 12">Belongs to the FliP/MopC/SpaP family.</text>
</comment>
<evidence type="ECO:0000256" key="8">
    <source>
        <dbReference type="ARBA" id="ARBA00022989"/>
    </source>
</evidence>
<evidence type="ECO:0000256" key="6">
    <source>
        <dbReference type="ARBA" id="ARBA00022795"/>
    </source>
</evidence>
<keyword evidence="14" id="KW-0282">Flagellum</keyword>
<feature type="transmembrane region" description="Helical" evidence="12">
    <location>
        <begin position="271"/>
        <end position="293"/>
    </location>
</feature>
<dbReference type="GO" id="GO:0005886">
    <property type="term" value="C:plasma membrane"/>
    <property type="evidence" value="ECO:0007669"/>
    <property type="project" value="UniProtKB-SubCell"/>
</dbReference>
<reference evidence="14 15" key="1">
    <citation type="submission" date="2019-02" db="EMBL/GenBank/DDBJ databases">
        <title>Deep-cultivation of Planctomycetes and their phenomic and genomic characterization uncovers novel biology.</title>
        <authorList>
            <person name="Wiegand S."/>
            <person name="Jogler M."/>
            <person name="Boedeker C."/>
            <person name="Pinto D."/>
            <person name="Vollmers J."/>
            <person name="Rivas-Marin E."/>
            <person name="Kohn T."/>
            <person name="Peeters S.H."/>
            <person name="Heuer A."/>
            <person name="Rast P."/>
            <person name="Oberbeckmann S."/>
            <person name="Bunk B."/>
            <person name="Jeske O."/>
            <person name="Meyerdierks A."/>
            <person name="Storesund J.E."/>
            <person name="Kallscheuer N."/>
            <person name="Luecker S."/>
            <person name="Lage O.M."/>
            <person name="Pohl T."/>
            <person name="Merkel B.J."/>
            <person name="Hornburger P."/>
            <person name="Mueller R.-W."/>
            <person name="Bruemmer F."/>
            <person name="Labrenz M."/>
            <person name="Spormann A.M."/>
            <person name="Op Den Camp H."/>
            <person name="Overmann J."/>
            <person name="Amann R."/>
            <person name="Jetten M.S.M."/>
            <person name="Mascher T."/>
            <person name="Medema M.H."/>
            <person name="Devos D.P."/>
            <person name="Kaster A.-K."/>
            <person name="Ovreas L."/>
            <person name="Rohde M."/>
            <person name="Galperin M.Y."/>
            <person name="Jogler C."/>
        </authorList>
    </citation>
    <scope>NUCLEOTIDE SEQUENCE [LARGE SCALE GENOMIC DNA]</scope>
    <source>
        <strain evidence="14 15">Pla108</strain>
    </source>
</reference>
<evidence type="ECO:0000256" key="12">
    <source>
        <dbReference type="RuleBase" id="RU362069"/>
    </source>
</evidence>
<dbReference type="PRINTS" id="PR01302">
    <property type="entry name" value="TYPE3IMPPROT"/>
</dbReference>
<dbReference type="EMBL" id="SJPR01000001">
    <property type="protein sequence ID" value="TWU00318.1"/>
    <property type="molecule type" value="Genomic_DNA"/>
</dbReference>
<comment type="function">
    <text evidence="12">Plays a role in the flagellum-specific transport system.</text>
</comment>